<evidence type="ECO:0000313" key="13">
    <source>
        <dbReference type="EMBL" id="MCT8989119.1"/>
    </source>
</evidence>
<proteinExistence type="inferred from homology"/>
<keyword evidence="9 11" id="KW-0472">Membrane</keyword>
<comment type="pathway">
    <text evidence="11">Cell wall biogenesis; peptidoglycan biosynthesis.</text>
</comment>
<organism evidence="13 14">
    <name type="scientific">Chelativorans petroleitrophicus</name>
    <dbReference type="NCBI Taxonomy" id="2975484"/>
    <lineage>
        <taxon>Bacteria</taxon>
        <taxon>Pseudomonadati</taxon>
        <taxon>Pseudomonadota</taxon>
        <taxon>Alphaproteobacteria</taxon>
        <taxon>Hyphomicrobiales</taxon>
        <taxon>Phyllobacteriaceae</taxon>
        <taxon>Chelativorans</taxon>
    </lineage>
</organism>
<name>A0A9X3AZ29_9HYPH</name>
<evidence type="ECO:0000313" key="14">
    <source>
        <dbReference type="Proteomes" id="UP001149009"/>
    </source>
</evidence>
<dbReference type="HAMAP" id="MF_00766">
    <property type="entry name" value="PGT_MtgA"/>
    <property type="match status" value="1"/>
</dbReference>
<dbReference type="InterPro" id="IPR011812">
    <property type="entry name" value="Pep_trsgly"/>
</dbReference>
<evidence type="ECO:0000256" key="5">
    <source>
        <dbReference type="ARBA" id="ARBA00022692"/>
    </source>
</evidence>
<evidence type="ECO:0000256" key="11">
    <source>
        <dbReference type="HAMAP-Rule" id="MF_00766"/>
    </source>
</evidence>
<evidence type="ECO:0000256" key="8">
    <source>
        <dbReference type="ARBA" id="ARBA00022989"/>
    </source>
</evidence>
<keyword evidence="14" id="KW-1185">Reference proteome</keyword>
<dbReference type="InterPro" id="IPR036950">
    <property type="entry name" value="PBP_transglycosylase"/>
</dbReference>
<evidence type="ECO:0000256" key="9">
    <source>
        <dbReference type="ARBA" id="ARBA00023136"/>
    </source>
</evidence>
<keyword evidence="2 11" id="KW-0997">Cell inner membrane</keyword>
<accession>A0A9X3AZ29</accession>
<comment type="caution">
    <text evidence="13">The sequence shown here is derived from an EMBL/GenBank/DDBJ whole genome shotgun (WGS) entry which is preliminary data.</text>
</comment>
<evidence type="ECO:0000256" key="3">
    <source>
        <dbReference type="ARBA" id="ARBA00022676"/>
    </source>
</evidence>
<dbReference type="GO" id="GO:0008955">
    <property type="term" value="F:peptidoglycan glycosyltransferase activity"/>
    <property type="evidence" value="ECO:0007669"/>
    <property type="project" value="UniProtKB-UniRule"/>
</dbReference>
<dbReference type="GO" id="GO:0016763">
    <property type="term" value="F:pentosyltransferase activity"/>
    <property type="evidence" value="ECO:0007669"/>
    <property type="project" value="InterPro"/>
</dbReference>
<evidence type="ECO:0000259" key="12">
    <source>
        <dbReference type="Pfam" id="PF00912"/>
    </source>
</evidence>
<dbReference type="GO" id="GO:0071555">
    <property type="term" value="P:cell wall organization"/>
    <property type="evidence" value="ECO:0007669"/>
    <property type="project" value="UniProtKB-KW"/>
</dbReference>
<dbReference type="EMBL" id="JAODNV010000004">
    <property type="protein sequence ID" value="MCT8989119.1"/>
    <property type="molecule type" value="Genomic_DNA"/>
</dbReference>
<feature type="transmembrane region" description="Helical" evidence="11">
    <location>
        <begin position="30"/>
        <end position="52"/>
    </location>
</feature>
<keyword evidence="6 11" id="KW-0133">Cell shape</keyword>
<dbReference type="InterPro" id="IPR023346">
    <property type="entry name" value="Lysozyme-like_dom_sf"/>
</dbReference>
<dbReference type="Gene3D" id="1.10.3810.10">
    <property type="entry name" value="Biosynthetic peptidoglycan transglycosylase-like"/>
    <property type="match status" value="1"/>
</dbReference>
<comment type="catalytic activity">
    <reaction evidence="11">
        <text>[GlcNAc-(1-&gt;4)-Mur2Ac(oyl-L-Ala-gamma-D-Glu-L-Lys-D-Ala-D-Ala)](n)-di-trans,octa-cis-undecaprenyl diphosphate + beta-D-GlcNAc-(1-&gt;4)-Mur2Ac(oyl-L-Ala-gamma-D-Glu-L-Lys-D-Ala-D-Ala)-di-trans,octa-cis-undecaprenyl diphosphate = [GlcNAc-(1-&gt;4)-Mur2Ac(oyl-L-Ala-gamma-D-Glu-L-Lys-D-Ala-D-Ala)](n+1)-di-trans,octa-cis-undecaprenyl diphosphate + di-trans,octa-cis-undecaprenyl diphosphate + H(+)</text>
        <dbReference type="Rhea" id="RHEA:23708"/>
        <dbReference type="Rhea" id="RHEA-COMP:9602"/>
        <dbReference type="Rhea" id="RHEA-COMP:9603"/>
        <dbReference type="ChEBI" id="CHEBI:15378"/>
        <dbReference type="ChEBI" id="CHEBI:58405"/>
        <dbReference type="ChEBI" id="CHEBI:60033"/>
        <dbReference type="ChEBI" id="CHEBI:78435"/>
        <dbReference type="EC" id="2.4.99.28"/>
    </reaction>
</comment>
<keyword evidence="3 11" id="KW-0328">Glycosyltransferase</keyword>
<protein>
    <recommendedName>
        <fullName evidence="11">Biosynthetic peptidoglycan transglycosylase</fullName>
        <ecNumber evidence="11">2.4.99.28</ecNumber>
    </recommendedName>
    <alternativeName>
        <fullName evidence="11">Glycan polymerase</fullName>
    </alternativeName>
    <alternativeName>
        <fullName evidence="11">Peptidoglycan glycosyltransferase MtgA</fullName>
        <shortName evidence="11">PGT</shortName>
    </alternativeName>
</protein>
<dbReference type="GO" id="GO:0009252">
    <property type="term" value="P:peptidoglycan biosynthetic process"/>
    <property type="evidence" value="ECO:0007669"/>
    <property type="project" value="UniProtKB-UniRule"/>
</dbReference>
<dbReference type="Pfam" id="PF00912">
    <property type="entry name" value="Transgly"/>
    <property type="match status" value="1"/>
</dbReference>
<sequence length="249" mass="28108">MRVPVVEAEKRAEPRRKASRRRGRLLIRRWLRRLVAMFLVLALLPLGLTFLYRAPSVHPVSTLMLADLVTFRGYDRRWTPLEEMGSAVVHAVMMAEDGQFCFHHGVDLGEFRAVVNDALSGERPRGASTIPMQTVKNLFLWSSRSYIRKALELPLAIYFDAMMSKRRIMEIYLNIVEWGPGIYGAEAAAQHYFGRPAKSLSRRQAALLAVTLPNPHVRNPAKPSAGLNRLASIIETRARRAGAYVGCLE</sequence>
<dbReference type="GO" id="GO:0008360">
    <property type="term" value="P:regulation of cell shape"/>
    <property type="evidence" value="ECO:0007669"/>
    <property type="project" value="UniProtKB-KW"/>
</dbReference>
<dbReference type="RefSeq" id="WP_261513803.1">
    <property type="nucleotide sequence ID" value="NZ_JAODNV010000004.1"/>
</dbReference>
<comment type="function">
    <text evidence="11">Peptidoglycan polymerase that catalyzes glycan chain elongation from lipid-linked precursors.</text>
</comment>
<evidence type="ECO:0000256" key="4">
    <source>
        <dbReference type="ARBA" id="ARBA00022679"/>
    </source>
</evidence>
<evidence type="ECO:0000256" key="2">
    <source>
        <dbReference type="ARBA" id="ARBA00022519"/>
    </source>
</evidence>
<dbReference type="PANTHER" id="PTHR30400:SF0">
    <property type="entry name" value="BIOSYNTHETIC PEPTIDOGLYCAN TRANSGLYCOSYLASE"/>
    <property type="match status" value="1"/>
</dbReference>
<keyword evidence="5 11" id="KW-0812">Transmembrane</keyword>
<reference evidence="13" key="1">
    <citation type="submission" date="2022-08" db="EMBL/GenBank/DDBJ databases">
        <title>Chelativorans sichuanense sp. nov., a paraffin oil-degrading bacterium isolated from a mixture of oil-based drill cuttings and paddy soil.</title>
        <authorList>
            <person name="Yu J."/>
            <person name="Liu H."/>
            <person name="Chen Q."/>
        </authorList>
    </citation>
    <scope>NUCLEOTIDE SEQUENCE</scope>
    <source>
        <strain evidence="13">SCAU 2101</strain>
    </source>
</reference>
<evidence type="ECO:0000256" key="1">
    <source>
        <dbReference type="ARBA" id="ARBA00022475"/>
    </source>
</evidence>
<dbReference type="GO" id="GO:0005886">
    <property type="term" value="C:plasma membrane"/>
    <property type="evidence" value="ECO:0007669"/>
    <property type="project" value="UniProtKB-SubCell"/>
</dbReference>
<evidence type="ECO:0000256" key="10">
    <source>
        <dbReference type="ARBA" id="ARBA00023316"/>
    </source>
</evidence>
<dbReference type="PANTHER" id="PTHR30400">
    <property type="entry name" value="MONOFUNCTIONAL BIOSYNTHETIC PEPTIDOGLYCAN TRANSGLYCOSYLASE"/>
    <property type="match status" value="1"/>
</dbReference>
<dbReference type="InterPro" id="IPR001264">
    <property type="entry name" value="Glyco_trans_51"/>
</dbReference>
<dbReference type="AlphaFoldDB" id="A0A9X3AZ29"/>
<keyword evidence="10 11" id="KW-0961">Cell wall biogenesis/degradation</keyword>
<keyword evidence="4 11" id="KW-0808">Transferase</keyword>
<keyword evidence="8 11" id="KW-1133">Transmembrane helix</keyword>
<dbReference type="EC" id="2.4.99.28" evidence="11"/>
<keyword evidence="1 11" id="KW-1003">Cell membrane</keyword>
<dbReference type="Proteomes" id="UP001149009">
    <property type="component" value="Unassembled WGS sequence"/>
</dbReference>
<evidence type="ECO:0000256" key="6">
    <source>
        <dbReference type="ARBA" id="ARBA00022960"/>
    </source>
</evidence>
<comment type="subcellular location">
    <subcellularLocation>
        <location evidence="11">Cell inner membrane</location>
        <topology evidence="11">Single-pass membrane protein</topology>
    </subcellularLocation>
</comment>
<dbReference type="SUPFAM" id="SSF53955">
    <property type="entry name" value="Lysozyme-like"/>
    <property type="match status" value="1"/>
</dbReference>
<gene>
    <name evidence="11 13" type="primary">mtgA</name>
    <name evidence="13" type="ORF">NYR54_02245</name>
</gene>
<feature type="domain" description="Glycosyl transferase family 51" evidence="12">
    <location>
        <begin position="73"/>
        <end position="231"/>
    </location>
</feature>
<keyword evidence="7 11" id="KW-0573">Peptidoglycan synthesis</keyword>
<evidence type="ECO:0000256" key="7">
    <source>
        <dbReference type="ARBA" id="ARBA00022984"/>
    </source>
</evidence>
<dbReference type="GO" id="GO:0009274">
    <property type="term" value="C:peptidoglycan-based cell wall"/>
    <property type="evidence" value="ECO:0007669"/>
    <property type="project" value="InterPro"/>
</dbReference>
<comment type="similarity">
    <text evidence="11">Belongs to the glycosyltransferase 51 family.</text>
</comment>
<dbReference type="NCBIfam" id="TIGR02070">
    <property type="entry name" value="mono_pep_trsgly"/>
    <property type="match status" value="1"/>
</dbReference>